<dbReference type="RefSeq" id="WP_396769927.1">
    <property type="nucleotide sequence ID" value="NZ_JBITLA010000007.1"/>
</dbReference>
<feature type="coiled-coil region" evidence="1">
    <location>
        <begin position="65"/>
        <end position="99"/>
    </location>
</feature>
<keyword evidence="3" id="KW-1185">Reference proteome</keyword>
<evidence type="ECO:0000313" key="2">
    <source>
        <dbReference type="EMBL" id="MFI7260900.1"/>
    </source>
</evidence>
<proteinExistence type="predicted"/>
<sequence>MTETGPIHPADWHARRAEELAELACSASMAGLLKRGRRRELLAAAEVHAILGASAVPSGDHVERLAIAEAEASAARAQAADLAEQLDGVERALRDYGQDLLVDGRTSAEAVEALMGRVFNDEPLEDRR</sequence>
<dbReference type="EMBL" id="JBITLE010000001">
    <property type="protein sequence ID" value="MFI7260900.1"/>
    <property type="molecule type" value="Genomic_DNA"/>
</dbReference>
<evidence type="ECO:0000256" key="1">
    <source>
        <dbReference type="SAM" id="Coils"/>
    </source>
</evidence>
<protein>
    <submittedName>
        <fullName evidence="2">Uncharacterized protein</fullName>
    </submittedName>
</protein>
<dbReference type="Proteomes" id="UP001612812">
    <property type="component" value="Unassembled WGS sequence"/>
</dbReference>
<comment type="caution">
    <text evidence="2">The sequence shown here is derived from an EMBL/GenBank/DDBJ whole genome shotgun (WGS) entry which is preliminary data.</text>
</comment>
<evidence type="ECO:0000313" key="3">
    <source>
        <dbReference type="Proteomes" id="UP001612812"/>
    </source>
</evidence>
<organism evidence="2 3">
    <name type="scientific">Micromonospora maritima</name>
    <dbReference type="NCBI Taxonomy" id="986711"/>
    <lineage>
        <taxon>Bacteria</taxon>
        <taxon>Bacillati</taxon>
        <taxon>Actinomycetota</taxon>
        <taxon>Actinomycetes</taxon>
        <taxon>Micromonosporales</taxon>
        <taxon>Micromonosporaceae</taxon>
        <taxon>Micromonospora</taxon>
    </lineage>
</organism>
<name>A0ABW7ZDH6_9ACTN</name>
<reference evidence="2 3" key="1">
    <citation type="submission" date="2024-10" db="EMBL/GenBank/DDBJ databases">
        <title>The Natural Products Discovery Center: Release of the First 8490 Sequenced Strains for Exploring Actinobacteria Biosynthetic Diversity.</title>
        <authorList>
            <person name="Kalkreuter E."/>
            <person name="Kautsar S.A."/>
            <person name="Yang D."/>
            <person name="Bader C.D."/>
            <person name="Teijaro C.N."/>
            <person name="Fluegel L."/>
            <person name="Davis C.M."/>
            <person name="Simpson J.R."/>
            <person name="Lauterbach L."/>
            <person name="Steele A.D."/>
            <person name="Gui C."/>
            <person name="Meng S."/>
            <person name="Li G."/>
            <person name="Viehrig K."/>
            <person name="Ye F."/>
            <person name="Su P."/>
            <person name="Kiefer A.F."/>
            <person name="Nichols A."/>
            <person name="Cepeda A.J."/>
            <person name="Yan W."/>
            <person name="Fan B."/>
            <person name="Jiang Y."/>
            <person name="Adhikari A."/>
            <person name="Zheng C.-J."/>
            <person name="Schuster L."/>
            <person name="Cowan T.M."/>
            <person name="Smanski M.J."/>
            <person name="Chevrette M.G."/>
            <person name="De Carvalho L.P.S."/>
            <person name="Shen B."/>
        </authorList>
    </citation>
    <scope>NUCLEOTIDE SEQUENCE [LARGE SCALE GENOMIC DNA]</scope>
    <source>
        <strain evidence="2 3">NPDC049845</strain>
    </source>
</reference>
<gene>
    <name evidence="2" type="ORF">ACIBP4_01135</name>
</gene>
<keyword evidence="1" id="KW-0175">Coiled coil</keyword>
<accession>A0ABW7ZDH6</accession>